<evidence type="ECO:0000313" key="2">
    <source>
        <dbReference type="EMBL" id="QID21279.1"/>
    </source>
</evidence>
<dbReference type="EMBL" id="MN913970">
    <property type="protein sequence ID" value="QID21279.1"/>
    <property type="molecule type" value="Genomic_DNA"/>
</dbReference>
<evidence type="ECO:0000313" key="17">
    <source>
        <dbReference type="Proteomes" id="UP000500898"/>
    </source>
</evidence>
<protein>
    <submittedName>
        <fullName evidence="1">Uncharacterized protein</fullName>
    </submittedName>
</protein>
<dbReference type="RefSeq" id="YP_009703367.1">
    <property type="nucleotide sequence ID" value="NC_044955.1"/>
</dbReference>
<dbReference type="Proteomes" id="UP000503294">
    <property type="component" value="Segment"/>
</dbReference>
<reference evidence="15 17" key="3">
    <citation type="journal article" date="2020" name="Transbound. Emerg. Dis.">
        <title>The evolution of African swine fever virus in Sardinia (1978 to 2014) as revealed by whole genome sequencing and comparative analysis.</title>
        <authorList>
            <person name="Torresi C."/>
            <person name="Fiori M."/>
            <person name="Bertolotti L."/>
            <person name="Floris M."/>
            <person name="Colitti B."/>
            <person name="Giammarioli M."/>
            <person name="Dei Giudici S."/>
            <person name="Oggiano A."/>
            <person name="Malmberg M."/>
            <person name="De Mia G.M."/>
            <person name="Belak S."/>
            <person name="Granberg F."/>
        </authorList>
    </citation>
    <scope>NUCLEOTIDE SEQUENCE [LARGE SCALE GENOMIC DNA]</scope>
    <source>
        <strain evidence="5">139/Nu/1981</strain>
        <strain evidence="6">140/Or/1985</strain>
        <strain evidence="8">141/Nu/1990</strain>
        <strain evidence="9">142/Nu/1995</strain>
        <strain evidence="14">22653/Ca/2014</strain>
        <strain evidence="11">26/Ss/2004</strain>
        <strain evidence="3">56/Ca/1978</strain>
        <strain evidence="4">57/Ca/1979</strain>
        <strain evidence="10">60/Nu/1997</strain>
        <strain evidence="12">72407/Ss/2005</strain>
        <strain evidence="7">85/Ca/1985</strain>
        <strain evidence="13">97/Ot/2012</strain>
    </source>
</reference>
<evidence type="ECO:0000313" key="12">
    <source>
        <dbReference type="EMBL" id="QIM08896.1"/>
    </source>
</evidence>
<dbReference type="Proteomes" id="UP000501487">
    <property type="component" value="Segment"/>
</dbReference>
<dbReference type="EMBL" id="KX354450">
    <property type="protein sequence ID" value="AOO54455.1"/>
    <property type="molecule type" value="Genomic_DNA"/>
</dbReference>
<organismHost>
    <name type="scientific">Sus scrofa</name>
    <name type="common">Pig</name>
    <dbReference type="NCBI Taxonomy" id="9823"/>
</organismHost>
<organismHost>
    <name type="scientific">Ornithodoros</name>
    <name type="common">relapsing fever ticks</name>
    <dbReference type="NCBI Taxonomy" id="6937"/>
</organismHost>
<evidence type="ECO:0000313" key="15">
    <source>
        <dbReference type="Proteomes" id="UP000500690"/>
    </source>
</evidence>
<dbReference type="Proteomes" id="UP000501465">
    <property type="component" value="Segment"/>
</dbReference>
<dbReference type="EMBL" id="MN270976">
    <property type="protein sequence ID" value="QIM08430.1"/>
    <property type="molecule type" value="Genomic_DNA"/>
</dbReference>
<evidence type="ECO:0000313" key="1">
    <source>
        <dbReference type="EMBL" id="AOO54455.1"/>
    </source>
</evidence>
<evidence type="ECO:0000313" key="16">
    <source>
        <dbReference type="Proteomes" id="UP000500872"/>
    </source>
</evidence>
<evidence type="ECO:0000313" key="11">
    <source>
        <dbReference type="EMBL" id="QIM08663.1"/>
    </source>
</evidence>
<dbReference type="EMBL" id="MN270971">
    <property type="protein sequence ID" value="QIM07261.1"/>
    <property type="molecule type" value="Genomic_DNA"/>
</dbReference>
<dbReference type="Proteomes" id="UP000266411">
    <property type="component" value="Segment"/>
</dbReference>
<dbReference type="Proteomes" id="UP000500898">
    <property type="component" value="Segment"/>
</dbReference>
<evidence type="ECO:0000313" key="4">
    <source>
        <dbReference type="EMBL" id="QIM07026.1"/>
    </source>
</evidence>
<dbReference type="Proteomes" id="UP000502933">
    <property type="component" value="Segment"/>
</dbReference>
<organismHost>
    <name type="scientific">Ornithodoros moubata</name>
    <name type="common">Soft tick</name>
    <name type="synonym">Argasid tick</name>
    <dbReference type="NCBI Taxonomy" id="6938"/>
</organismHost>
<dbReference type="Proteomes" id="UP000501990">
    <property type="component" value="Segment"/>
</dbReference>
<evidence type="ECO:0000313" key="10">
    <source>
        <dbReference type="EMBL" id="QIM08430.1"/>
    </source>
</evidence>
<organismHost>
    <name type="scientific">Phacochoerus aethiopicus</name>
    <name type="common">Warthog</name>
    <dbReference type="NCBI Taxonomy" id="85517"/>
</organismHost>
<dbReference type="Proteomes" id="UP000500872">
    <property type="component" value="Segment"/>
</dbReference>
<dbReference type="EMBL" id="MN270977">
    <property type="protein sequence ID" value="QIM08663.1"/>
    <property type="molecule type" value="Genomic_DNA"/>
</dbReference>
<dbReference type="KEGG" id="vg:41902175"/>
<evidence type="ECO:0000313" key="8">
    <source>
        <dbReference type="EMBL" id="QIM07962.1"/>
    </source>
</evidence>
<dbReference type="EMBL" id="MN270972">
    <property type="protein sequence ID" value="QIM07496.1"/>
    <property type="molecule type" value="Genomic_DNA"/>
</dbReference>
<dbReference type="EMBL" id="MN270979">
    <property type="protein sequence ID" value="QIM09129.1"/>
    <property type="molecule type" value="Genomic_DNA"/>
</dbReference>
<name>A0A3G1EVF0_ASF</name>
<evidence type="ECO:0000313" key="9">
    <source>
        <dbReference type="EMBL" id="QIM08197.1"/>
    </source>
</evidence>
<dbReference type="EMBL" id="MN270974">
    <property type="protein sequence ID" value="QIM07962.1"/>
    <property type="molecule type" value="Genomic_DNA"/>
</dbReference>
<organismHost>
    <name type="scientific">Potamochoerus larvatus</name>
    <name type="common">Bushpig</name>
    <dbReference type="NCBI Taxonomy" id="273792"/>
</organismHost>
<dbReference type="Proteomes" id="UP000502695">
    <property type="component" value="Segment"/>
</dbReference>
<proteinExistence type="predicted"/>
<dbReference type="Proteomes" id="UP000502885">
    <property type="component" value="Segment"/>
</dbReference>
<dbReference type="EMBL" id="MN270970">
    <property type="protein sequence ID" value="QIM07026.1"/>
    <property type="molecule type" value="Genomic_DNA"/>
</dbReference>
<reference evidence="16" key="4">
    <citation type="submission" date="2020-01" db="EMBL/GenBank/DDBJ databases">
        <authorList>
            <person name="Chastagner A."/>
            <person name="Le Potier M.-F."/>
            <person name="Pereira de Oliveira R."/>
        </authorList>
    </citation>
    <scope>NUCLEOTIDE SEQUENCE [LARGE SCALE GENOMIC DNA]</scope>
    <source>
        <strain evidence="16">Liv13/33</strain>
    </source>
</reference>
<evidence type="ECO:0000313" key="14">
    <source>
        <dbReference type="EMBL" id="QIM09362.1"/>
    </source>
</evidence>
<dbReference type="EMBL" id="MN270973">
    <property type="protein sequence ID" value="QIM07729.1"/>
    <property type="molecule type" value="Genomic_DNA"/>
</dbReference>
<dbReference type="GeneID" id="41902175"/>
<evidence type="ECO:0000313" key="3">
    <source>
        <dbReference type="EMBL" id="QIM06791.1"/>
    </source>
</evidence>
<dbReference type="EMBL" id="MN270969">
    <property type="protein sequence ID" value="QIM06791.1"/>
    <property type="molecule type" value="Genomic_DNA"/>
</dbReference>
<dbReference type="Proteomes" id="UP000503066">
    <property type="component" value="Genome"/>
</dbReference>
<evidence type="ECO:0000313" key="7">
    <source>
        <dbReference type="EMBL" id="QIM07729.1"/>
    </source>
</evidence>
<organism evidence="1">
    <name type="scientific">African swine fever virus</name>
    <name type="common">ASFV</name>
    <dbReference type="NCBI Taxonomy" id="10497"/>
    <lineage>
        <taxon>Viruses</taxon>
        <taxon>Varidnaviria</taxon>
        <taxon>Bamfordvirae</taxon>
        <taxon>Nucleocytoviricota</taxon>
        <taxon>Pokkesviricetes</taxon>
        <taxon>Asfuvirales</taxon>
        <taxon>Asfarviridae</taxon>
        <taxon>Asfivirus</taxon>
        <taxon>Asfivirus haemorrhagiae</taxon>
    </lineage>
</organism>
<evidence type="ECO:0000313" key="13">
    <source>
        <dbReference type="EMBL" id="QIM09129.1"/>
    </source>
</evidence>
<reference evidence="1" key="1">
    <citation type="journal article" date="2016" name="Genome Announc.">
        <title>Complete genome sequence of an African swine fever virus isolate from Sardinia, Italy.</title>
        <authorList>
            <person name="Granberg F."/>
            <person name="Torresi C."/>
            <person name="Oggiano A."/>
            <person name="Malmberg M."/>
            <person name="Iscaro C."/>
            <person name="De Mia G.M."/>
            <person name="Sandor B."/>
        </authorList>
    </citation>
    <scope>NUCLEOTIDE SEQUENCE [LARGE SCALE GENOMIC DNA]</scope>
    <source>
        <strain evidence="1">47/Ss/2008</strain>
    </source>
</reference>
<sequence length="66" mass="7336">MGVFTSPQFYNGVVGYARKNLSDDLRVQFVNLALLIHPKGKIIFRVLNNFGVYCLTDVALLSFGLA</sequence>
<dbReference type="Proteomes" id="UP000500690">
    <property type="component" value="Segment"/>
</dbReference>
<dbReference type="Proteomes" id="UP000501235">
    <property type="component" value="Segment"/>
</dbReference>
<dbReference type="EMBL" id="MN270975">
    <property type="protein sequence ID" value="QIM08197.1"/>
    <property type="molecule type" value="Genomic_DNA"/>
</dbReference>
<dbReference type="Proteomes" id="UP000501683">
    <property type="component" value="Segment"/>
</dbReference>
<gene>
    <name evidence="1" type="primary">URF44</name>
    <name evidence="3" type="synonym">URF044</name>
    <name evidence="1" type="ORF">AFSV47Ss_0150</name>
</gene>
<evidence type="ECO:0000313" key="6">
    <source>
        <dbReference type="EMBL" id="QIM07496.1"/>
    </source>
</evidence>
<reference evidence="2" key="2">
    <citation type="journal article" date="2020" name="Microbiol. Resour. Announc.">
        <title>Coding-Complete Genome Sequence of an African Swine Fever Virus Strain Liv13/33 Isolate from Experimental Transmission between Pigs and Ornithodoros moubata Ticks.</title>
        <authorList>
            <person name="Chastagner A."/>
            <person name="Pereira de Oliveira R."/>
            <person name="Hutet E."/>
            <person name="Le Dimna M."/>
            <person name="Paboeuf F."/>
            <person name="Lucas P."/>
            <person name="Blanchard Y."/>
            <person name="Dixon L."/>
            <person name="Vial L."/>
            <person name="Le Potier M.F."/>
        </authorList>
    </citation>
    <scope>NUCLEOTIDE SEQUENCE</scope>
    <source>
        <strain evidence="2">Liv13/33</strain>
    </source>
</reference>
<organismHost>
    <name type="scientific">Phacochoerus africanus</name>
    <name type="common">Warthog</name>
    <dbReference type="NCBI Taxonomy" id="41426"/>
</organismHost>
<dbReference type="EMBL" id="MN270980">
    <property type="protein sequence ID" value="QIM09362.1"/>
    <property type="molecule type" value="Genomic_DNA"/>
</dbReference>
<accession>A0A3G1EVF0</accession>
<dbReference type="EMBL" id="MN270978">
    <property type="protein sequence ID" value="QIM08896.1"/>
    <property type="molecule type" value="Genomic_DNA"/>
</dbReference>
<evidence type="ECO:0000313" key="5">
    <source>
        <dbReference type="EMBL" id="QIM07261.1"/>
    </source>
</evidence>